<reference evidence="2 3" key="1">
    <citation type="submission" date="2019-08" db="EMBL/GenBank/DDBJ databases">
        <authorList>
            <person name="Peeters C."/>
        </authorList>
    </citation>
    <scope>NUCLEOTIDE SEQUENCE [LARGE SCALE GENOMIC DNA]</scope>
    <source>
        <strain evidence="2 3">LMG 31010</strain>
    </source>
</reference>
<evidence type="ECO:0000256" key="1">
    <source>
        <dbReference type="SAM" id="MobiDB-lite"/>
    </source>
</evidence>
<evidence type="ECO:0000313" key="3">
    <source>
        <dbReference type="Proteomes" id="UP000343335"/>
    </source>
</evidence>
<sequence length="680" mass="74221">MSLTTHRRAVRTTPCYGPSHTVMRKCDAAGFPRAFRRARTARAFDNAIEPHAPSRSSHSAPWTVAFAILLVTNYGAYATASLPRGYRDRFEPALTPDGHHDAQAASIPGEVVAEPLPQVQVKSEYTPVDVLRAVAAARTPFASTGESMTDVYSLMTGRDIPHETRETVKAWGTAIDITSGLIPEVQMLRLPAEVSDMAVDSIDGKPPTIDRIIGLTQFASPRGSGSPAAPEPAPPRLAAKSGVRRPPKSPLWLAPKDERIGVVDLQDNLAAEKPTSRFAIRGEFDHLDGYEQTFTQAELPTDKATRLALVGGHRYLRGEAGYYRISQGLSGDHWLIDAPRQTRAQVPVTYDPVTDQWRAHEPLRVCGGGCGPSRPISPDSIATSFDSIFSATMHVTDEGAQEAIHNAFADLSRLHLVRSNRPDLRMLRDNSIIDHRAALRVAMRDIDPQLPLVKQQGLVAEATARYYYSHPFAEAFCQENAEILYHFLLQDGVSSDQLRMITVQPKNRSPHVMVLFTESHRFIDMLDASTPRLRESLRLDGLSSGQFAWAAYMTRDTTLLLDPWSRNKAISFVWANEPQDVVDILDVAFADIGHRTGSPYTVSLTRPLASRRSSPGSQSSLGSPGSSGASSGTSRSSLLSSSSPRLSASVRPAAGQRRASAQWDIEPPGSESSEPVSQAD</sequence>
<dbReference type="Proteomes" id="UP000343335">
    <property type="component" value="Unassembled WGS sequence"/>
</dbReference>
<name>A0A5E4UBA4_9BURK</name>
<feature type="region of interest" description="Disordered" evidence="1">
    <location>
        <begin position="220"/>
        <end position="251"/>
    </location>
</feature>
<feature type="compositionally biased region" description="Low complexity" evidence="1">
    <location>
        <begin position="608"/>
        <end position="654"/>
    </location>
</feature>
<gene>
    <name evidence="2" type="ORF">PCO31010_01963</name>
</gene>
<dbReference type="RefSeq" id="WP_150664039.1">
    <property type="nucleotide sequence ID" value="NZ_CABPSA010000002.1"/>
</dbReference>
<dbReference type="OrthoDB" id="8937167at2"/>
<organism evidence="2 3">
    <name type="scientific">Pandoraea commovens</name>
    <dbReference type="NCBI Taxonomy" id="2508289"/>
    <lineage>
        <taxon>Bacteria</taxon>
        <taxon>Pseudomonadati</taxon>
        <taxon>Pseudomonadota</taxon>
        <taxon>Betaproteobacteria</taxon>
        <taxon>Burkholderiales</taxon>
        <taxon>Burkholderiaceae</taxon>
        <taxon>Pandoraea</taxon>
    </lineage>
</organism>
<proteinExistence type="predicted"/>
<dbReference type="EMBL" id="CABPSA010000002">
    <property type="protein sequence ID" value="VVD97337.1"/>
    <property type="molecule type" value="Genomic_DNA"/>
</dbReference>
<dbReference type="AlphaFoldDB" id="A0A5E4UBA4"/>
<accession>A0A5E4UBA4</accession>
<protein>
    <submittedName>
        <fullName evidence="2">Uncharacterized protein</fullName>
    </submittedName>
</protein>
<evidence type="ECO:0000313" key="2">
    <source>
        <dbReference type="EMBL" id="VVD97337.1"/>
    </source>
</evidence>
<feature type="region of interest" description="Disordered" evidence="1">
    <location>
        <begin position="600"/>
        <end position="680"/>
    </location>
</feature>
<feature type="compositionally biased region" description="Low complexity" evidence="1">
    <location>
        <begin position="666"/>
        <end position="680"/>
    </location>
</feature>